<name>A0A8J8CJY2_9CYAN</name>
<accession>A0A8J8CJY2</accession>
<evidence type="ECO:0000313" key="1">
    <source>
        <dbReference type="EMBL" id="NDJ18036.1"/>
    </source>
</evidence>
<proteinExistence type="predicted"/>
<gene>
    <name evidence="1" type="ORF">GS601_12180</name>
</gene>
<sequence>MANPANDIFRQAHQGSVAAIIQVLNDKLSDSGVRTRAIFASGVLQLLCEAPTAEQLDPTYLTDRIRKTLESISPKNIRRVNINSRIVREQQLLWLEEIHRDPDGQVLWSKEISLNRKNIFRRSAEEWREAFSRKDDFRKPLSAQAAREKRQFAKGVFGGLGISAAVVAAGWGLHALQSGQGLEMAQSQLVITAQKLVSSSPPPSAPVDRGAQPSNLAQDPFAIAVRLAQRAAESGRNAQTPQQKQAVASLWGQASELMASVPGSDTRKAIAENRTVLYQKYKDSTLERLK</sequence>
<keyword evidence="2" id="KW-1185">Reference proteome</keyword>
<reference evidence="1" key="1">
    <citation type="submission" date="2019-12" db="EMBL/GenBank/DDBJ databases">
        <title>High-Quality draft genome sequences of three cyanobacteria isolated from the limestone walls of the Old Cathedral of Coimbra.</title>
        <authorList>
            <person name="Tiago I."/>
            <person name="Soares F."/>
            <person name="Portugal A."/>
        </authorList>
    </citation>
    <scope>NUCLEOTIDE SEQUENCE</scope>
    <source>
        <strain evidence="1">A</strain>
    </source>
</reference>
<dbReference type="AlphaFoldDB" id="A0A8J8CJY2"/>
<evidence type="ECO:0000313" key="2">
    <source>
        <dbReference type="Proteomes" id="UP000646053"/>
    </source>
</evidence>
<dbReference type="Proteomes" id="UP000646053">
    <property type="component" value="Unassembled WGS sequence"/>
</dbReference>
<dbReference type="EMBL" id="WVIE01000012">
    <property type="protein sequence ID" value="NDJ18036.1"/>
    <property type="molecule type" value="Genomic_DNA"/>
</dbReference>
<protein>
    <submittedName>
        <fullName evidence="1">Uncharacterized protein</fullName>
    </submittedName>
</protein>
<organism evidence="1 2">
    <name type="scientific">Myxacorys almedinensis A</name>
    <dbReference type="NCBI Taxonomy" id="2690445"/>
    <lineage>
        <taxon>Bacteria</taxon>
        <taxon>Bacillati</taxon>
        <taxon>Cyanobacteriota</taxon>
        <taxon>Cyanophyceae</taxon>
        <taxon>Leptolyngbyales</taxon>
        <taxon>Leptolyngbyaceae</taxon>
        <taxon>Myxacorys</taxon>
        <taxon>Myxacorys almedinensis</taxon>
    </lineage>
</organism>
<comment type="caution">
    <text evidence="1">The sequence shown here is derived from an EMBL/GenBank/DDBJ whole genome shotgun (WGS) entry which is preliminary data.</text>
</comment>